<comment type="caution">
    <text evidence="1">The sequence shown here is derived from an EMBL/GenBank/DDBJ whole genome shotgun (WGS) entry which is preliminary data.</text>
</comment>
<organism evidence="1 2">
    <name type="scientific">Paraburkholderia panacisoli</name>
    <dbReference type="NCBI Taxonomy" id="2603818"/>
    <lineage>
        <taxon>Bacteria</taxon>
        <taxon>Pseudomonadati</taxon>
        <taxon>Pseudomonadota</taxon>
        <taxon>Betaproteobacteria</taxon>
        <taxon>Burkholderiales</taxon>
        <taxon>Burkholderiaceae</taxon>
        <taxon>Paraburkholderia</taxon>
    </lineage>
</organism>
<dbReference type="Proteomes" id="UP000325273">
    <property type="component" value="Unassembled WGS sequence"/>
</dbReference>
<name>A0A5B0G7K6_9BURK</name>
<evidence type="ECO:0000313" key="2">
    <source>
        <dbReference type="Proteomes" id="UP000325273"/>
    </source>
</evidence>
<evidence type="ECO:0000313" key="1">
    <source>
        <dbReference type="EMBL" id="KAA0998591.1"/>
    </source>
</evidence>
<keyword evidence="2" id="KW-1185">Reference proteome</keyword>
<sequence>MDYRVSYEHSLKNKPDDFIVHIPSQLVEDVPANVPRALLPEYITDLILKRSPRIGKIRHLRIL</sequence>
<protein>
    <submittedName>
        <fullName evidence="1">Uncharacterized protein</fullName>
    </submittedName>
</protein>
<gene>
    <name evidence="1" type="ORF">FVF58_44160</name>
</gene>
<reference evidence="1 2" key="1">
    <citation type="submission" date="2019-08" db="EMBL/GenBank/DDBJ databases">
        <title>Paraburkholderia sp. DCY113.</title>
        <authorList>
            <person name="Kang J."/>
        </authorList>
    </citation>
    <scope>NUCLEOTIDE SEQUENCE [LARGE SCALE GENOMIC DNA]</scope>
    <source>
        <strain evidence="1 2">DCY113</strain>
    </source>
</reference>
<dbReference type="EMBL" id="VTUZ01000056">
    <property type="protein sequence ID" value="KAA0998591.1"/>
    <property type="molecule type" value="Genomic_DNA"/>
</dbReference>
<proteinExistence type="predicted"/>
<dbReference type="AlphaFoldDB" id="A0A5B0G7K6"/>
<accession>A0A5B0G7K6</accession>
<dbReference type="RefSeq" id="WP_149675890.1">
    <property type="nucleotide sequence ID" value="NZ_VTUZ01000056.1"/>
</dbReference>